<gene>
    <name evidence="8" type="ORF">ACEU0G_003023</name>
</gene>
<keyword evidence="5" id="KW-0472">Membrane</keyword>
<keyword evidence="5" id="KW-1133">Transmembrane helix</keyword>
<dbReference type="PANTHER" id="PTHR47870">
    <property type="entry name" value="CYTOCHROME C-TYPE BIOGENESIS PROTEIN CCMH"/>
    <property type="match status" value="1"/>
</dbReference>
<feature type="transmembrane region" description="Helical" evidence="5">
    <location>
        <begin position="32"/>
        <end position="52"/>
    </location>
</feature>
<keyword evidence="1" id="KW-0677">Repeat</keyword>
<accession>A0ABW7CVN1</accession>
<reference evidence="8 9" key="1">
    <citation type="submission" date="2024-09" db="EMBL/GenBank/DDBJ databases">
        <authorList>
            <consortium name="All-Russian atlas of soil microorganisms"/>
            <consortium name="as a basis for the search for new antimicrobial producers and enzymes with unique properties"/>
            <person name="Sokolova E.A."/>
            <person name="Voronina E.N."/>
        </authorList>
    </citation>
    <scope>NUCLEOTIDE SEQUENCE [LARGE SCALE GENOMIC DNA]</scope>
    <source>
        <strain evidence="8 9">AF-22b-331.1</strain>
    </source>
</reference>
<evidence type="ECO:0000256" key="4">
    <source>
        <dbReference type="PROSITE-ProRule" id="PRU00339"/>
    </source>
</evidence>
<feature type="domain" description="Cytochrome c-type biogenesis protein H TPR" evidence="7">
    <location>
        <begin position="77"/>
        <end position="193"/>
    </location>
</feature>
<dbReference type="InterPro" id="IPR056413">
    <property type="entry name" value="TPR_CcmH_CycH"/>
</dbReference>
<dbReference type="RefSeq" id="WP_394162536.1">
    <property type="nucleotide sequence ID" value="NZ_JBHGCJ010000004.1"/>
</dbReference>
<keyword evidence="9" id="KW-1185">Reference proteome</keyword>
<dbReference type="InterPro" id="IPR051263">
    <property type="entry name" value="C-type_cytochrome_biogenesis"/>
</dbReference>
<keyword evidence="5" id="KW-0812">Transmembrane</keyword>
<dbReference type="Pfam" id="PF23914">
    <property type="entry name" value="TPR_CcmH_CycH"/>
    <property type="match status" value="1"/>
</dbReference>
<evidence type="ECO:0000256" key="5">
    <source>
        <dbReference type="SAM" id="Phobius"/>
    </source>
</evidence>
<evidence type="ECO:0000313" key="8">
    <source>
        <dbReference type="EMBL" id="MFG6109022.1"/>
    </source>
</evidence>
<sequence length="335" mass="34385">MSGSWLPTAAALAAGAVGLTVLWPLRASSRRAPFIALVVALGLAGYGVYSLVGTPQAATQAPDTGEPATLAAGVAQLQQALARDPQRADGWALLGRSQQALGNLAEANAAYARAVQLAPDEPEVLVEAAQARAQADPARTFDDTALQWLRHAQQLAPDGERAGWLIGIALRQRGQDAEAAATWEALLPRLAPGAAKALRAQIAVARDKAGLPAAAQAASASPSLAVTVSLAPAFAARLQVPADARVFVIARVPGGPPMPVAVQKHALAELPLQVTLDDADSPMPTQPLSAHPEVEVFARLSASGQANRQDGDVDSPIVRVRLPHAGPVPLVIGGP</sequence>
<dbReference type="Proteomes" id="UP001605261">
    <property type="component" value="Unassembled WGS sequence"/>
</dbReference>
<comment type="caution">
    <text evidence="8">The sequence shown here is derived from an EMBL/GenBank/DDBJ whole genome shotgun (WGS) entry which is preliminary data.</text>
</comment>
<dbReference type="Gene3D" id="1.25.40.10">
    <property type="entry name" value="Tetratricopeptide repeat domain"/>
    <property type="match status" value="1"/>
</dbReference>
<evidence type="ECO:0000259" key="6">
    <source>
        <dbReference type="Pfam" id="PF23892"/>
    </source>
</evidence>
<dbReference type="InterPro" id="IPR011990">
    <property type="entry name" value="TPR-like_helical_dom_sf"/>
</dbReference>
<evidence type="ECO:0000256" key="1">
    <source>
        <dbReference type="ARBA" id="ARBA00022737"/>
    </source>
</evidence>
<feature type="repeat" description="TPR" evidence="4">
    <location>
        <begin position="88"/>
        <end position="121"/>
    </location>
</feature>
<dbReference type="SUPFAM" id="SSF48452">
    <property type="entry name" value="TPR-like"/>
    <property type="match status" value="1"/>
</dbReference>
<dbReference type="PANTHER" id="PTHR47870:SF1">
    <property type="entry name" value="CYTOCHROME C-TYPE BIOGENESIS PROTEIN CCMH"/>
    <property type="match status" value="1"/>
</dbReference>
<dbReference type="EMBL" id="JBHGCJ010000004">
    <property type="protein sequence ID" value="MFG6109022.1"/>
    <property type="molecule type" value="Genomic_DNA"/>
</dbReference>
<proteinExistence type="predicted"/>
<protein>
    <submittedName>
        <fullName evidence="8">Tetratricopeptide repeat protein</fullName>
    </submittedName>
</protein>
<feature type="transmembrane region" description="Helical" evidence="5">
    <location>
        <begin position="6"/>
        <end position="25"/>
    </location>
</feature>
<dbReference type="InterPro" id="IPR056412">
    <property type="entry name" value="Ig_CycH"/>
</dbReference>
<dbReference type="PROSITE" id="PS50005">
    <property type="entry name" value="TPR"/>
    <property type="match status" value="1"/>
</dbReference>
<name>A0ABW7CVN1_9GAMM</name>
<evidence type="ECO:0000313" key="9">
    <source>
        <dbReference type="Proteomes" id="UP001605261"/>
    </source>
</evidence>
<evidence type="ECO:0000259" key="7">
    <source>
        <dbReference type="Pfam" id="PF23914"/>
    </source>
</evidence>
<keyword evidence="2" id="KW-0201">Cytochrome c-type biogenesis</keyword>
<dbReference type="Pfam" id="PF23892">
    <property type="entry name" value="Ig_CycH"/>
    <property type="match status" value="1"/>
</dbReference>
<dbReference type="InterPro" id="IPR019734">
    <property type="entry name" value="TPR_rpt"/>
</dbReference>
<organism evidence="8 9">
    <name type="scientific">Stenotrophomonas nematodicola</name>
    <dbReference type="NCBI Taxonomy" id="2656746"/>
    <lineage>
        <taxon>Bacteria</taxon>
        <taxon>Pseudomonadati</taxon>
        <taxon>Pseudomonadota</taxon>
        <taxon>Gammaproteobacteria</taxon>
        <taxon>Lysobacterales</taxon>
        <taxon>Lysobacteraceae</taxon>
        <taxon>Stenotrophomonas</taxon>
    </lineage>
</organism>
<keyword evidence="3 4" id="KW-0802">TPR repeat</keyword>
<evidence type="ECO:0000256" key="2">
    <source>
        <dbReference type="ARBA" id="ARBA00022748"/>
    </source>
</evidence>
<feature type="domain" description="Cytochrome c-type biogenesis protein H Ig-like" evidence="6">
    <location>
        <begin position="224"/>
        <end position="332"/>
    </location>
</feature>
<evidence type="ECO:0000256" key="3">
    <source>
        <dbReference type="ARBA" id="ARBA00022803"/>
    </source>
</evidence>